<reference evidence="2" key="1">
    <citation type="journal article" date="2019" name="Int. J. Syst. Evol. Microbiol.">
        <title>The Global Catalogue of Microorganisms (GCM) 10K type strain sequencing project: providing services to taxonomists for standard genome sequencing and annotation.</title>
        <authorList>
            <consortium name="The Broad Institute Genomics Platform"/>
            <consortium name="The Broad Institute Genome Sequencing Center for Infectious Disease"/>
            <person name="Wu L."/>
            <person name="Ma J."/>
        </authorList>
    </citation>
    <scope>NUCLEOTIDE SEQUENCE [LARGE SCALE GENOMIC DNA]</scope>
    <source>
        <strain evidence="2">TBRC 1276</strain>
    </source>
</reference>
<sequence length="141" mass="15010">MTEQSAFSEDELDQLVQAPRQVAWAAMQAESDGVIGMAKELYATGKVMADSEQHSNALIRKLAATAPKGEAAGSTPDEAIADALGKVPAAIALLRAKVTEDDVHAYQQWLIEIATRVSDGAKAVSEAEQRFIDQLTEAIKG</sequence>
<comment type="caution">
    <text evidence="1">The sequence shown here is derived from an EMBL/GenBank/DDBJ whole genome shotgun (WGS) entry which is preliminary data.</text>
</comment>
<proteinExistence type="predicted"/>
<evidence type="ECO:0000313" key="2">
    <source>
        <dbReference type="Proteomes" id="UP001595851"/>
    </source>
</evidence>
<protein>
    <recommendedName>
        <fullName evidence="3">DUF892 family protein</fullName>
    </recommendedName>
</protein>
<evidence type="ECO:0008006" key="3">
    <source>
        <dbReference type="Google" id="ProtNLM"/>
    </source>
</evidence>
<keyword evidence="2" id="KW-1185">Reference proteome</keyword>
<dbReference type="RefSeq" id="WP_379528544.1">
    <property type="nucleotide sequence ID" value="NZ_JBHSBI010000006.1"/>
</dbReference>
<name>A0ABV8G743_9ACTN</name>
<gene>
    <name evidence="1" type="ORF">ACFOY2_14730</name>
</gene>
<dbReference type="Proteomes" id="UP001595851">
    <property type="component" value="Unassembled WGS sequence"/>
</dbReference>
<dbReference type="EMBL" id="JBHSBI010000006">
    <property type="protein sequence ID" value="MFC4008483.1"/>
    <property type="molecule type" value="Genomic_DNA"/>
</dbReference>
<accession>A0ABV8G743</accession>
<evidence type="ECO:0000313" key="1">
    <source>
        <dbReference type="EMBL" id="MFC4008483.1"/>
    </source>
</evidence>
<organism evidence="1 2">
    <name type="scientific">Nonomuraea purpurea</name>
    <dbReference type="NCBI Taxonomy" id="1849276"/>
    <lineage>
        <taxon>Bacteria</taxon>
        <taxon>Bacillati</taxon>
        <taxon>Actinomycetota</taxon>
        <taxon>Actinomycetes</taxon>
        <taxon>Streptosporangiales</taxon>
        <taxon>Streptosporangiaceae</taxon>
        <taxon>Nonomuraea</taxon>
    </lineage>
</organism>